<dbReference type="GO" id="GO:0005525">
    <property type="term" value="F:GTP binding"/>
    <property type="evidence" value="ECO:0007669"/>
    <property type="project" value="UniProtKB-KW"/>
</dbReference>
<dbReference type="HOGENOM" id="CLU_010468_3_2_1"/>
<dbReference type="KEGG" id="onl:102079697"/>
<evidence type="ECO:0000259" key="4">
    <source>
        <dbReference type="PROSITE" id="PS51720"/>
    </source>
</evidence>
<reference evidence="5" key="2">
    <citation type="submission" date="2025-08" db="UniProtKB">
        <authorList>
            <consortium name="Ensembl"/>
        </authorList>
    </citation>
    <scope>IDENTIFICATION</scope>
</reference>
<dbReference type="OrthoDB" id="8397199at2759"/>
<gene>
    <name evidence="5" type="primary">LOC102079697</name>
</gene>
<evidence type="ECO:0000256" key="2">
    <source>
        <dbReference type="ARBA" id="ARBA00022741"/>
    </source>
</evidence>
<dbReference type="PANTHER" id="PTHR10903:SF170">
    <property type="entry name" value="GTPASE IMAP FAMILY MEMBER 7"/>
    <property type="match status" value="1"/>
</dbReference>
<dbReference type="PANTHER" id="PTHR10903">
    <property type="entry name" value="GTPASE, IMAP FAMILY MEMBER-RELATED"/>
    <property type="match status" value="1"/>
</dbReference>
<dbReference type="InParanoid" id="I3L050"/>
<accession>I3L050</accession>
<dbReference type="STRING" id="8128.ENSONIP00000026747"/>
<dbReference type="GeneTree" id="ENSGT01120000271858"/>
<keyword evidence="6" id="KW-1185">Reference proteome</keyword>
<evidence type="ECO:0000256" key="3">
    <source>
        <dbReference type="ARBA" id="ARBA00023134"/>
    </source>
</evidence>
<dbReference type="RefSeq" id="XP_005469292.2">
    <property type="nucleotide sequence ID" value="XM_005469235.4"/>
</dbReference>
<evidence type="ECO:0000313" key="5">
    <source>
        <dbReference type="Ensembl" id="ENSONIP00000026747.2"/>
    </source>
</evidence>
<protein>
    <submittedName>
        <fullName evidence="5">GTPase IMAP family member 4</fullName>
    </submittedName>
</protein>
<dbReference type="Ensembl" id="ENSONIT00000026771.2">
    <property type="protein sequence ID" value="ENSONIP00000026747.2"/>
    <property type="gene ID" value="ENSONIG00000021445.2"/>
</dbReference>
<dbReference type="Gene3D" id="3.40.50.300">
    <property type="entry name" value="P-loop containing nucleotide triphosphate hydrolases"/>
    <property type="match status" value="1"/>
</dbReference>
<dbReference type="InterPro" id="IPR006703">
    <property type="entry name" value="G_AIG1"/>
</dbReference>
<keyword evidence="2" id="KW-0547">Nucleotide-binding</keyword>
<organism evidence="5 6">
    <name type="scientific">Oreochromis niloticus</name>
    <name type="common">Nile tilapia</name>
    <name type="synonym">Tilapia nilotica</name>
    <dbReference type="NCBI Taxonomy" id="8128"/>
    <lineage>
        <taxon>Eukaryota</taxon>
        <taxon>Metazoa</taxon>
        <taxon>Chordata</taxon>
        <taxon>Craniata</taxon>
        <taxon>Vertebrata</taxon>
        <taxon>Euteleostomi</taxon>
        <taxon>Actinopterygii</taxon>
        <taxon>Neopterygii</taxon>
        <taxon>Teleostei</taxon>
        <taxon>Neoteleostei</taxon>
        <taxon>Acanthomorphata</taxon>
        <taxon>Ovalentaria</taxon>
        <taxon>Cichlomorphae</taxon>
        <taxon>Cichliformes</taxon>
        <taxon>Cichlidae</taxon>
        <taxon>African cichlids</taxon>
        <taxon>Pseudocrenilabrinae</taxon>
        <taxon>Oreochromini</taxon>
        <taxon>Oreochromis</taxon>
    </lineage>
</organism>
<name>I3L050_ORENI</name>
<dbReference type="PROSITE" id="PS51720">
    <property type="entry name" value="G_AIG1"/>
    <property type="match status" value="1"/>
</dbReference>
<dbReference type="OMA" id="AGKHAND"/>
<dbReference type="InterPro" id="IPR045058">
    <property type="entry name" value="GIMA/IAN/Toc"/>
</dbReference>
<sequence>MTVHQPHLAGRMAGKHANDGPTKLRIILVGKTGGGKTSTINTFLGKPAVKKKKPLLSDTTPCKSETAQFGDQDLVLVDTPGLCHTKFTKEEVLSKITASTFEADQGPHVFLYVQKWEGDNTQDEKRVEVLKKMFGDASVPYFFLLMTHVDGAEDEDEITKFTQRVGFKTENYCVINNKGEKDQKTETVKELVDKINQVVQTNKAEGKEYYTKEMLEEHKNRLKPTKPVSAANRELSSVVEGLLAPVLGEELTLSVLKYNSSLSKEFDKWL</sequence>
<proteinExistence type="inferred from homology"/>
<dbReference type="SUPFAM" id="SSF52540">
    <property type="entry name" value="P-loop containing nucleoside triphosphate hydrolases"/>
    <property type="match status" value="1"/>
</dbReference>
<feature type="domain" description="AIG1-type G" evidence="4">
    <location>
        <begin position="21"/>
        <end position="219"/>
    </location>
</feature>
<keyword evidence="3" id="KW-0342">GTP-binding</keyword>
<dbReference type="AlphaFoldDB" id="I3L050"/>
<evidence type="ECO:0000256" key="1">
    <source>
        <dbReference type="ARBA" id="ARBA00008535"/>
    </source>
</evidence>
<dbReference type="GeneID" id="102079697"/>
<dbReference type="InterPro" id="IPR027417">
    <property type="entry name" value="P-loop_NTPase"/>
</dbReference>
<evidence type="ECO:0000313" key="6">
    <source>
        <dbReference type="Proteomes" id="UP000005207"/>
    </source>
</evidence>
<dbReference type="Proteomes" id="UP000005207">
    <property type="component" value="Linkage group LG4"/>
</dbReference>
<reference evidence="5" key="3">
    <citation type="submission" date="2025-09" db="UniProtKB">
        <authorList>
            <consortium name="Ensembl"/>
        </authorList>
    </citation>
    <scope>IDENTIFICATION</scope>
</reference>
<comment type="similarity">
    <text evidence="1">Belongs to the TRAFAC class TrmE-Era-EngA-EngB-Septin-like GTPase superfamily. AIG1/Toc34/Toc159-like paraseptin GTPase family. IAN subfamily.</text>
</comment>
<reference evidence="6" key="1">
    <citation type="submission" date="2012-01" db="EMBL/GenBank/DDBJ databases">
        <title>The Genome Sequence of Oreochromis niloticus (Nile Tilapia).</title>
        <authorList>
            <consortium name="Broad Institute Genome Assembly Team"/>
            <consortium name="Broad Institute Sequencing Platform"/>
            <person name="Di Palma F."/>
            <person name="Johnson J."/>
            <person name="Lander E.S."/>
            <person name="Lindblad-Toh K."/>
        </authorList>
    </citation>
    <scope>NUCLEOTIDE SEQUENCE [LARGE SCALE GENOMIC DNA]</scope>
</reference>
<dbReference type="Pfam" id="PF04548">
    <property type="entry name" value="AIG1"/>
    <property type="match status" value="1"/>
</dbReference>